<comment type="caution">
    <text evidence="1">The sequence shown here is derived from an EMBL/GenBank/DDBJ whole genome shotgun (WGS) entry which is preliminary data.</text>
</comment>
<dbReference type="Proteomes" id="UP000077623">
    <property type="component" value="Unassembled WGS sequence"/>
</dbReference>
<dbReference type="AlphaFoldDB" id="A0A1A9QFH7"/>
<evidence type="ECO:0000313" key="2">
    <source>
        <dbReference type="Proteomes" id="UP000077623"/>
    </source>
</evidence>
<organism evidence="1 2">
    <name type="scientific">Candidatus Mycoplasma haematobovis</name>
    <dbReference type="NCBI Taxonomy" id="432608"/>
    <lineage>
        <taxon>Bacteria</taxon>
        <taxon>Bacillati</taxon>
        <taxon>Mycoplasmatota</taxon>
        <taxon>Mollicutes</taxon>
        <taxon>Mycoplasmataceae</taxon>
        <taxon>Mycoplasma</taxon>
    </lineage>
</organism>
<dbReference type="RefSeq" id="WP_187149959.1">
    <property type="nucleotide sequence ID" value="NZ_LWUJ01000010.1"/>
</dbReference>
<protein>
    <submittedName>
        <fullName evidence="1">Uncharacterized protein</fullName>
    </submittedName>
</protein>
<name>A0A1A9QFH7_9MOLU</name>
<accession>A0A1A9QFH7</accession>
<dbReference type="STRING" id="432608.A6V39_01520"/>
<proteinExistence type="predicted"/>
<gene>
    <name evidence="1" type="ORF">A6V39_01520</name>
</gene>
<keyword evidence="2" id="KW-1185">Reference proteome</keyword>
<evidence type="ECO:0000313" key="1">
    <source>
        <dbReference type="EMBL" id="OAL10725.1"/>
    </source>
</evidence>
<sequence>MFGPKSYERIIFEKTKEWWELLQKLHLPELRAKLTKEELKTCAFYMQELEIKVRLLQNEINTALEDRIDFRKLKRYFFRDKQYRYGKKMTKEELDDL</sequence>
<dbReference type="EMBL" id="LWUJ01000010">
    <property type="protein sequence ID" value="OAL10725.1"/>
    <property type="molecule type" value="Genomic_DNA"/>
</dbReference>
<reference evidence="2" key="1">
    <citation type="submission" date="2016-04" db="EMBL/GenBank/DDBJ databases">
        <authorList>
            <person name="Quiroz-Castaneda R.E."/>
            <person name="Martinez-Ocampo F."/>
        </authorList>
    </citation>
    <scope>NUCLEOTIDE SEQUENCE [LARGE SCALE GENOMIC DNA]</scope>
    <source>
        <strain evidence="2">INIFAP01</strain>
    </source>
</reference>